<reference evidence="1" key="1">
    <citation type="submission" date="2021-01" db="EMBL/GenBank/DDBJ databases">
        <title>Whole genome shotgun sequence of Actinoplanes tereljensis NBRC 105297.</title>
        <authorList>
            <person name="Komaki H."/>
            <person name="Tamura T."/>
        </authorList>
    </citation>
    <scope>NUCLEOTIDE SEQUENCE</scope>
    <source>
        <strain evidence="1">NBRC 105297</strain>
    </source>
</reference>
<dbReference type="Pfam" id="PF10706">
    <property type="entry name" value="Aminoglyc_resit"/>
    <property type="match status" value="1"/>
</dbReference>
<dbReference type="EMBL" id="BOMY01000001">
    <property type="protein sequence ID" value="GIF17280.1"/>
    <property type="molecule type" value="Genomic_DNA"/>
</dbReference>
<dbReference type="InterPro" id="IPR019646">
    <property type="entry name" value="Aminoglyc_AdlTrfase"/>
</dbReference>
<dbReference type="RefSeq" id="WP_203797129.1">
    <property type="nucleotide sequence ID" value="NZ_BOMY01000001.1"/>
</dbReference>
<evidence type="ECO:0000313" key="1">
    <source>
        <dbReference type="EMBL" id="GIF17280.1"/>
    </source>
</evidence>
<evidence type="ECO:0008006" key="3">
    <source>
        <dbReference type="Google" id="ProtNLM"/>
    </source>
</evidence>
<proteinExistence type="predicted"/>
<evidence type="ECO:0000313" key="2">
    <source>
        <dbReference type="Proteomes" id="UP000623608"/>
    </source>
</evidence>
<protein>
    <recommendedName>
        <fullName evidence="3">Aminoglycoside-2''-adenylyltransferase</fullName>
    </recommendedName>
</protein>
<dbReference type="Proteomes" id="UP000623608">
    <property type="component" value="Unassembled WGS sequence"/>
</dbReference>
<organism evidence="1 2">
    <name type="scientific">Paractinoplanes tereljensis</name>
    <dbReference type="NCBI Taxonomy" id="571912"/>
    <lineage>
        <taxon>Bacteria</taxon>
        <taxon>Bacillati</taxon>
        <taxon>Actinomycetota</taxon>
        <taxon>Actinomycetes</taxon>
        <taxon>Micromonosporales</taxon>
        <taxon>Micromonosporaceae</taxon>
        <taxon>Paractinoplanes</taxon>
    </lineage>
</organism>
<keyword evidence="2" id="KW-1185">Reference proteome</keyword>
<dbReference type="Gene3D" id="3.30.460.40">
    <property type="match status" value="1"/>
</dbReference>
<name>A0A919NFM4_9ACTN</name>
<comment type="caution">
    <text evidence="1">The sequence shown here is derived from an EMBL/GenBank/DDBJ whole genome shotgun (WGS) entry which is preliminary data.</text>
</comment>
<accession>A0A919NFM4</accession>
<sequence>MTPNIDAWQAWHPSVVAARLAGVATPWYVAGGWAVDLHLGRVTREHEDLEIGIPRSQFAEIAGRFPELAFYVAGSGRVIPAVPSAMDAEHQTWALDPAAELWRFDVMREPHDGDTWIARRHPSLRRPYREIVLTSRDGIPYLSPDVVLLFKARYGRPKDEADYAVLAPALTPAQRTWLDAALDLVHPGHPWQTRDR</sequence>
<dbReference type="AlphaFoldDB" id="A0A919NFM4"/>
<gene>
    <name evidence="1" type="ORF">Ate02nite_00100</name>
</gene>